<protein>
    <submittedName>
        <fullName evidence="2">Uncharacterized protein</fullName>
    </submittedName>
</protein>
<feature type="region of interest" description="Disordered" evidence="1">
    <location>
        <begin position="1"/>
        <end position="20"/>
    </location>
</feature>
<dbReference type="Proteomes" id="UP001629367">
    <property type="component" value="Unassembled WGS sequence"/>
</dbReference>
<evidence type="ECO:0000313" key="3">
    <source>
        <dbReference type="Proteomes" id="UP001629367"/>
    </source>
</evidence>
<dbReference type="EMBL" id="JAQQBZ010000039">
    <property type="protein sequence ID" value="MFM0597990.1"/>
    <property type="molecule type" value="Genomic_DNA"/>
</dbReference>
<evidence type="ECO:0000313" key="2">
    <source>
        <dbReference type="EMBL" id="MFM0597990.1"/>
    </source>
</evidence>
<name>A0ABW9DIJ7_9BURK</name>
<keyword evidence="3" id="KW-1185">Reference proteome</keyword>
<accession>A0ABW9DIJ7</accession>
<comment type="caution">
    <text evidence="2">The sequence shown here is derived from an EMBL/GenBank/DDBJ whole genome shotgun (WGS) entry which is preliminary data.</text>
</comment>
<gene>
    <name evidence="2" type="ORF">PQQ68_33645</name>
</gene>
<dbReference type="RefSeq" id="WP_408219241.1">
    <property type="nucleotide sequence ID" value="NZ_JAQQBZ010000039.1"/>
</dbReference>
<evidence type="ECO:0000256" key="1">
    <source>
        <dbReference type="SAM" id="MobiDB-lite"/>
    </source>
</evidence>
<reference evidence="2 3" key="1">
    <citation type="journal article" date="2024" name="Chem. Sci.">
        <title>Discovery of megapolipeptins by genome mining of a Burkholderiales bacteria collection.</title>
        <authorList>
            <person name="Paulo B.S."/>
            <person name="Recchia M.J.J."/>
            <person name="Lee S."/>
            <person name="Fergusson C.H."/>
            <person name="Romanowski S.B."/>
            <person name="Hernandez A."/>
            <person name="Krull N."/>
            <person name="Liu D.Y."/>
            <person name="Cavanagh H."/>
            <person name="Bos A."/>
            <person name="Gray C.A."/>
            <person name="Murphy B.T."/>
            <person name="Linington R.G."/>
            <person name="Eustaquio A.S."/>
        </authorList>
    </citation>
    <scope>NUCLEOTIDE SEQUENCE [LARGE SCALE GENOMIC DNA]</scope>
    <source>
        <strain evidence="2 3">RL17-335-BIF-A</strain>
    </source>
</reference>
<organism evidence="2 3">
    <name type="scientific">Paraburkholderia dilworthii</name>
    <dbReference type="NCBI Taxonomy" id="948106"/>
    <lineage>
        <taxon>Bacteria</taxon>
        <taxon>Pseudomonadati</taxon>
        <taxon>Pseudomonadota</taxon>
        <taxon>Betaproteobacteria</taxon>
        <taxon>Burkholderiales</taxon>
        <taxon>Burkholderiaceae</taxon>
        <taxon>Paraburkholderia</taxon>
    </lineage>
</organism>
<proteinExistence type="predicted"/>
<sequence length="384" mass="42274">MIKLFKRRDRTSSDRPAHEQAVGVASAAIEQTDAGDHAVLGDSAFRKFVDDHFDRDAYVARYPDVKRAGTDPVRHWLRWGLAEGREMSPGISITLGVARQDPAQGWQNFTWKGQRVAVRVRPERHRILDQIREQAQFDLSIFSAGALAIGSLKEVDADDLMARDQIDVPAIFASLAIRPRTVVAMPFLRAGGPEKYVADLIDALSGQDHAPILILVTDDTRASSNGWESVDILAPLRKHEVMFWQDACGPGHHHPAVLARFLNALRPSTIVVNNSRIGLETVASFGRGLSQHAQLFCTYFDMGVDGLGAPYGARFPQRTLPFAAAVTDSGQTAATLRRMWGSNLGGPGIVELMPRMTLADDQVAQRNADNAYVAQVRHIFGRHT</sequence>